<reference evidence="8" key="1">
    <citation type="submission" date="2016-10" db="EMBL/GenBank/DDBJ databases">
        <authorList>
            <person name="Varghese N."/>
            <person name="Submissions S."/>
        </authorList>
    </citation>
    <scope>NUCLEOTIDE SEQUENCE [LARGE SCALE GENOMIC DNA]</scope>
    <source>
        <strain evidence="8">CGMCC 1.3704</strain>
    </source>
</reference>
<keyword evidence="4" id="KW-0472">Membrane</keyword>
<dbReference type="RefSeq" id="WP_075036366.1">
    <property type="nucleotide sequence ID" value="NZ_FOSB01000005.1"/>
</dbReference>
<evidence type="ECO:0000313" key="8">
    <source>
        <dbReference type="Proteomes" id="UP000183557"/>
    </source>
</evidence>
<dbReference type="GO" id="GO:0046688">
    <property type="term" value="P:response to copper ion"/>
    <property type="evidence" value="ECO:0007669"/>
    <property type="project" value="InterPro"/>
</dbReference>
<organism evidence="7 8">
    <name type="scientific">Halobacillus dabanensis</name>
    <dbReference type="NCBI Taxonomy" id="240302"/>
    <lineage>
        <taxon>Bacteria</taxon>
        <taxon>Bacillati</taxon>
        <taxon>Bacillota</taxon>
        <taxon>Bacilli</taxon>
        <taxon>Bacillales</taxon>
        <taxon>Bacillaceae</taxon>
        <taxon>Halobacillus</taxon>
    </lineage>
</organism>
<dbReference type="Pfam" id="PF04234">
    <property type="entry name" value="CopC"/>
    <property type="match status" value="1"/>
</dbReference>
<keyword evidence="8" id="KW-1185">Reference proteome</keyword>
<feature type="transmembrane region" description="Helical" evidence="4">
    <location>
        <begin position="164"/>
        <end position="184"/>
    </location>
</feature>
<dbReference type="InterPro" id="IPR014756">
    <property type="entry name" value="Ig_E-set"/>
</dbReference>
<feature type="region of interest" description="Disordered" evidence="3">
    <location>
        <begin position="25"/>
        <end position="64"/>
    </location>
</feature>
<evidence type="ECO:0000256" key="5">
    <source>
        <dbReference type="SAM" id="SignalP"/>
    </source>
</evidence>
<protein>
    <recommendedName>
        <fullName evidence="6">CopC domain-containing protein</fullName>
    </recommendedName>
</protein>
<feature type="domain" description="CopC" evidence="6">
    <location>
        <begin position="22"/>
        <end position="114"/>
    </location>
</feature>
<dbReference type="GO" id="GO:0005507">
    <property type="term" value="F:copper ion binding"/>
    <property type="evidence" value="ECO:0007669"/>
    <property type="project" value="InterPro"/>
</dbReference>
<accession>A0A1I3UZR2</accession>
<feature type="region of interest" description="Disordered" evidence="3">
    <location>
        <begin position="125"/>
        <end position="161"/>
    </location>
</feature>
<feature type="compositionally biased region" description="Acidic residues" evidence="3">
    <location>
        <begin position="125"/>
        <end position="158"/>
    </location>
</feature>
<evidence type="ECO:0000256" key="1">
    <source>
        <dbReference type="ARBA" id="ARBA00022729"/>
    </source>
</evidence>
<dbReference type="InterPro" id="IPR007348">
    <property type="entry name" value="CopC_dom"/>
</dbReference>
<keyword evidence="1 5" id="KW-0732">Signal</keyword>
<dbReference type="AlphaFoldDB" id="A0A1I3UZR2"/>
<evidence type="ECO:0000256" key="3">
    <source>
        <dbReference type="SAM" id="MobiDB-lite"/>
    </source>
</evidence>
<gene>
    <name evidence="7" type="ORF">SAMN04487936_10556</name>
</gene>
<name>A0A1I3UZR2_HALDA</name>
<feature type="signal peptide" evidence="5">
    <location>
        <begin position="1"/>
        <end position="21"/>
    </location>
</feature>
<proteinExistence type="predicted"/>
<keyword evidence="4" id="KW-0812">Transmembrane</keyword>
<feature type="chain" id="PRO_5010278686" description="CopC domain-containing protein" evidence="5">
    <location>
        <begin position="22"/>
        <end position="188"/>
    </location>
</feature>
<keyword evidence="4" id="KW-1133">Transmembrane helix</keyword>
<dbReference type="EMBL" id="FOSB01000005">
    <property type="protein sequence ID" value="SFJ88163.1"/>
    <property type="molecule type" value="Genomic_DNA"/>
</dbReference>
<dbReference type="InterPro" id="IPR014755">
    <property type="entry name" value="Cu-Rt/internalin_Ig-like"/>
</dbReference>
<dbReference type="Gene3D" id="2.60.40.1220">
    <property type="match status" value="1"/>
</dbReference>
<keyword evidence="2" id="KW-0186">Copper</keyword>
<dbReference type="Proteomes" id="UP000183557">
    <property type="component" value="Unassembled WGS sequence"/>
</dbReference>
<evidence type="ECO:0000259" key="6">
    <source>
        <dbReference type="Pfam" id="PF04234"/>
    </source>
</evidence>
<evidence type="ECO:0000256" key="4">
    <source>
        <dbReference type="SAM" id="Phobius"/>
    </source>
</evidence>
<evidence type="ECO:0000313" key="7">
    <source>
        <dbReference type="EMBL" id="SFJ88163.1"/>
    </source>
</evidence>
<feature type="compositionally biased region" description="Polar residues" evidence="3">
    <location>
        <begin position="46"/>
        <end position="62"/>
    </location>
</feature>
<sequence>MKYIMMLVVLFAFTLPVTVEAHTHLQSSTPEEGGTVSGDDPAVTLTFDSPVQEPNTLSVTDQQGEEYTIENFTHSPEDTLEFEVPEEVEDGEIEFFYSIIGEDGHVMENTLMFNYNGGDEADAFEEEEAATEDSSTDEGEEAESATESTDEQQAEDQESGGSSWLLPLIGVGLLITAGLIFFGARKKS</sequence>
<dbReference type="SUPFAM" id="SSF81296">
    <property type="entry name" value="E set domains"/>
    <property type="match status" value="1"/>
</dbReference>
<dbReference type="GO" id="GO:0042597">
    <property type="term" value="C:periplasmic space"/>
    <property type="evidence" value="ECO:0007669"/>
    <property type="project" value="InterPro"/>
</dbReference>
<evidence type="ECO:0000256" key="2">
    <source>
        <dbReference type="ARBA" id="ARBA00023008"/>
    </source>
</evidence>